<dbReference type="InterPro" id="IPR001674">
    <property type="entry name" value="GMP_synth_C"/>
</dbReference>
<organism evidence="10">
    <name type="scientific">Notodromas monacha</name>
    <dbReference type="NCBI Taxonomy" id="399045"/>
    <lineage>
        <taxon>Eukaryota</taxon>
        <taxon>Metazoa</taxon>
        <taxon>Ecdysozoa</taxon>
        <taxon>Arthropoda</taxon>
        <taxon>Crustacea</taxon>
        <taxon>Oligostraca</taxon>
        <taxon>Ostracoda</taxon>
        <taxon>Podocopa</taxon>
        <taxon>Podocopida</taxon>
        <taxon>Cypridocopina</taxon>
        <taxon>Cypridoidea</taxon>
        <taxon>Cyprididae</taxon>
        <taxon>Notodromas</taxon>
    </lineage>
</organism>
<name>A0A7R9BLA8_9CRUS</name>
<evidence type="ECO:0000256" key="7">
    <source>
        <dbReference type="ARBA" id="ARBA00022840"/>
    </source>
</evidence>
<dbReference type="SUPFAM" id="SSF52317">
    <property type="entry name" value="Class I glutamine amidotransferase-like"/>
    <property type="match status" value="1"/>
</dbReference>
<dbReference type="UniPathway" id="UPA00189">
    <property type="reaction ID" value="UER00296"/>
</dbReference>
<comment type="pathway">
    <text evidence="1">Purine metabolism; GMP biosynthesis; GMP from XMP (L-Gln route): step 1/1.</text>
</comment>
<dbReference type="PANTHER" id="PTHR11922">
    <property type="entry name" value="GMP SYNTHASE-RELATED"/>
    <property type="match status" value="1"/>
</dbReference>
<evidence type="ECO:0000256" key="2">
    <source>
        <dbReference type="ARBA" id="ARBA00012746"/>
    </source>
</evidence>
<dbReference type="PANTHER" id="PTHR11922:SF2">
    <property type="entry name" value="GMP SYNTHASE [GLUTAMINE-HYDROLYZING]"/>
    <property type="match status" value="1"/>
</dbReference>
<feature type="domain" description="GMPS ATP-PPase" evidence="9">
    <location>
        <begin position="195"/>
        <end position="412"/>
    </location>
</feature>
<dbReference type="Pfam" id="PF00958">
    <property type="entry name" value="GMP_synt_C"/>
    <property type="match status" value="1"/>
</dbReference>
<gene>
    <name evidence="10" type="ORF">NMOB1V02_LOCUS3882</name>
</gene>
<evidence type="ECO:0000256" key="6">
    <source>
        <dbReference type="ARBA" id="ARBA00022755"/>
    </source>
</evidence>
<keyword evidence="4 8" id="KW-0547">Nucleotide-binding</keyword>
<dbReference type="Pfam" id="PF02540">
    <property type="entry name" value="NAD_synthase"/>
    <property type="match status" value="1"/>
</dbReference>
<evidence type="ECO:0000256" key="3">
    <source>
        <dbReference type="ARBA" id="ARBA00022598"/>
    </source>
</evidence>
<dbReference type="OrthoDB" id="1724632at2759"/>
<evidence type="ECO:0000313" key="11">
    <source>
        <dbReference type="Proteomes" id="UP000678499"/>
    </source>
</evidence>
<dbReference type="EMBL" id="OA882590">
    <property type="protein sequence ID" value="CAD7276104.1"/>
    <property type="molecule type" value="Genomic_DNA"/>
</dbReference>
<dbReference type="GO" id="GO:0005524">
    <property type="term" value="F:ATP binding"/>
    <property type="evidence" value="ECO:0007669"/>
    <property type="project" value="UniProtKB-UniRule"/>
</dbReference>
<proteinExistence type="predicted"/>
<dbReference type="AlphaFoldDB" id="A0A7R9BLA8"/>
<dbReference type="SUPFAM" id="SSF52402">
    <property type="entry name" value="Adenine nucleotide alpha hydrolases-like"/>
    <property type="match status" value="1"/>
</dbReference>
<accession>A0A7R9BLA8</accession>
<dbReference type="EC" id="6.3.5.2" evidence="2"/>
<keyword evidence="11" id="KW-1185">Reference proteome</keyword>
<feature type="binding site" evidence="8">
    <location>
        <begin position="222"/>
        <end position="228"/>
    </location>
    <ligand>
        <name>ATP</name>
        <dbReference type="ChEBI" id="CHEBI:30616"/>
    </ligand>
</feature>
<sequence>MAKLVDKVAILDAGSPYAKKLDRACRASNVESQVIALETPAHTIKSKGYKALLVSGGAGSINTFDSPWYDPGIFSLGVPVLGLNYGMSMLIKTYNGSVRTAGGRQTGVIDAVLDDSLELFKGCKSKELALVTHGDTVEKLVGLKAIAHWRKRVIGVADVSKNLYGLHFHPEVIVTPKGQKMLDNFFKMAKLKTTFNIAKREEKAMDRIRKQCSGRPVLMLCSGGLDSTVAAMILKKCIGAQEMYCLLVETGFEKKGGFEKAKDVLEKIGVGYSIQNAFTRFYSAQTTIPNRANPAERRRETKWMVDQTEPEDKRVICRDVLFHIAEEFLIEKFGGSNDACIGLGSLRSDILDMGGHLAAHAARVSKSHSNNVDVQRKYRHEDRIIEPVGEFHKKEVVQVGKDIGLSNEQMTEHPFPSEIGIALRLVSMHLVHVGRHFAETQVLCKCVTEFDKVKSDHALMSLILGATDEEDRKEMKTVAARSKFVATVMPLEVVGMHGPKKTYYYACALSDNKDLSPKWEDVFFMARMICRVCHDVNRVAYAFGGKVPHIIRDITPTYMTRHNYDMVRAADYLAHDVLRQKGVYNKVDQMPVVLIPIHFDRGLLSGEPSVRRSIVLRPFISPTLMSGHAAMPGKDIPNDAMKEIVTTLKKLPGISRILIDVTHKPPAHVEWQ</sequence>
<dbReference type="EMBL" id="CAJPEX010000553">
    <property type="protein sequence ID" value="CAG0916256.1"/>
    <property type="molecule type" value="Genomic_DNA"/>
</dbReference>
<dbReference type="InterPro" id="IPR014729">
    <property type="entry name" value="Rossmann-like_a/b/a_fold"/>
</dbReference>
<keyword evidence="3" id="KW-0436">Ligase</keyword>
<reference evidence="10" key="1">
    <citation type="submission" date="2020-11" db="EMBL/GenBank/DDBJ databases">
        <authorList>
            <person name="Tran Van P."/>
        </authorList>
    </citation>
    <scope>NUCLEOTIDE SEQUENCE</scope>
</reference>
<dbReference type="Pfam" id="PF00117">
    <property type="entry name" value="GATase"/>
    <property type="match status" value="1"/>
</dbReference>
<evidence type="ECO:0000259" key="9">
    <source>
        <dbReference type="PROSITE" id="PS51553"/>
    </source>
</evidence>
<dbReference type="Gene3D" id="3.30.300.10">
    <property type="match status" value="2"/>
</dbReference>
<keyword evidence="7 8" id="KW-0067">ATP-binding</keyword>
<dbReference type="InterPro" id="IPR017926">
    <property type="entry name" value="GATASE"/>
</dbReference>
<keyword evidence="6 8" id="KW-0658">Purine biosynthesis</keyword>
<dbReference type="SUPFAM" id="SSF54810">
    <property type="entry name" value="GMP synthetase C-terminal dimerisation domain"/>
    <property type="match status" value="1"/>
</dbReference>
<dbReference type="PROSITE" id="PS51553">
    <property type="entry name" value="GMPS_ATP_PPASE"/>
    <property type="match status" value="1"/>
</dbReference>
<keyword evidence="5 8" id="KW-0332">GMP biosynthesis</keyword>
<evidence type="ECO:0000256" key="5">
    <source>
        <dbReference type="ARBA" id="ARBA00022749"/>
    </source>
</evidence>
<dbReference type="Proteomes" id="UP000678499">
    <property type="component" value="Unassembled WGS sequence"/>
</dbReference>
<dbReference type="Gene3D" id="3.40.50.620">
    <property type="entry name" value="HUPs"/>
    <property type="match status" value="1"/>
</dbReference>
<dbReference type="InterPro" id="IPR025777">
    <property type="entry name" value="GMPS_ATP_PPase_dom"/>
</dbReference>
<dbReference type="InterPro" id="IPR029062">
    <property type="entry name" value="Class_I_gatase-like"/>
</dbReference>
<dbReference type="Gene3D" id="3.40.50.880">
    <property type="match status" value="1"/>
</dbReference>
<evidence type="ECO:0000256" key="1">
    <source>
        <dbReference type="ARBA" id="ARBA00005153"/>
    </source>
</evidence>
<dbReference type="GO" id="GO:0003921">
    <property type="term" value="F:GMP synthase activity"/>
    <property type="evidence" value="ECO:0007669"/>
    <property type="project" value="InterPro"/>
</dbReference>
<evidence type="ECO:0000256" key="4">
    <source>
        <dbReference type="ARBA" id="ARBA00022741"/>
    </source>
</evidence>
<protein>
    <recommendedName>
        <fullName evidence="2">GMP synthase (glutamine-hydrolyzing)</fullName>
        <ecNumber evidence="2">6.3.5.2</ecNumber>
    </recommendedName>
</protein>
<evidence type="ECO:0000313" key="10">
    <source>
        <dbReference type="EMBL" id="CAD7276104.1"/>
    </source>
</evidence>
<evidence type="ECO:0000256" key="8">
    <source>
        <dbReference type="PROSITE-ProRule" id="PRU00886"/>
    </source>
</evidence>
<dbReference type="GO" id="GO:0005829">
    <property type="term" value="C:cytosol"/>
    <property type="evidence" value="ECO:0007669"/>
    <property type="project" value="TreeGrafter"/>
</dbReference>
<dbReference type="PROSITE" id="PS51273">
    <property type="entry name" value="GATASE_TYPE_1"/>
    <property type="match status" value="1"/>
</dbReference>
<dbReference type="InterPro" id="IPR022310">
    <property type="entry name" value="NAD/GMP_synthase"/>
</dbReference>